<name>M3G4M0_9LEPT</name>
<organism evidence="1 2">
    <name type="scientific">Leptospira weilii serovar Topaz str. LT2116</name>
    <dbReference type="NCBI Taxonomy" id="1088540"/>
    <lineage>
        <taxon>Bacteria</taxon>
        <taxon>Pseudomonadati</taxon>
        <taxon>Spirochaetota</taxon>
        <taxon>Spirochaetia</taxon>
        <taxon>Leptospirales</taxon>
        <taxon>Leptospiraceae</taxon>
        <taxon>Leptospira</taxon>
    </lineage>
</organism>
<dbReference type="AlphaFoldDB" id="M3G4M0"/>
<accession>M3G4M0</accession>
<evidence type="ECO:0000313" key="1">
    <source>
        <dbReference type="EMBL" id="EMF80919.1"/>
    </source>
</evidence>
<protein>
    <submittedName>
        <fullName evidence="1">Uncharacterized protein</fullName>
    </submittedName>
</protein>
<dbReference type="Proteomes" id="UP000011770">
    <property type="component" value="Unassembled WGS sequence"/>
</dbReference>
<proteinExistence type="predicted"/>
<gene>
    <name evidence="1" type="ORF">LEP1GSC188_3112</name>
</gene>
<sequence>MKSIDKLIEEELNNIFVALKERLQKETEDGIRKFSSKIKSHIAQSNQVQKDSKTLIFTKCPSCGSHYLKGYAHYCSRTNGHA</sequence>
<dbReference type="EMBL" id="AHOR02000044">
    <property type="protein sequence ID" value="EMF80919.1"/>
    <property type="molecule type" value="Genomic_DNA"/>
</dbReference>
<comment type="caution">
    <text evidence="1">The sequence shown here is derived from an EMBL/GenBank/DDBJ whole genome shotgun (WGS) entry which is preliminary data.</text>
</comment>
<reference evidence="1 2" key="1">
    <citation type="submission" date="2013-01" db="EMBL/GenBank/DDBJ databases">
        <authorList>
            <person name="Harkins D.M."/>
            <person name="Durkin A.S."/>
            <person name="Brinkac L.M."/>
            <person name="Haft D.H."/>
            <person name="Selengut J.D."/>
            <person name="Sanka R."/>
            <person name="DePew J."/>
            <person name="Purushe J."/>
            <person name="Tulsiani S.M."/>
            <person name="Graham G.C."/>
            <person name="Burns M.-A."/>
            <person name="Dohnt M.F."/>
            <person name="Smythe L.D."/>
            <person name="McKay D.B."/>
            <person name="Craig S.B."/>
            <person name="Vinetz J.M."/>
            <person name="Sutton G.G."/>
            <person name="Nierman W.C."/>
            <person name="Fouts D.E."/>
        </authorList>
    </citation>
    <scope>NUCLEOTIDE SEQUENCE [LARGE SCALE GENOMIC DNA]</scope>
    <source>
        <strain evidence="1 2">LT2116</strain>
    </source>
</reference>
<evidence type="ECO:0000313" key="2">
    <source>
        <dbReference type="Proteomes" id="UP000011770"/>
    </source>
</evidence>